<keyword evidence="4 8" id="KW-0378">Hydrolase</keyword>
<evidence type="ECO:0000313" key="8">
    <source>
        <dbReference type="EMBL" id="MFD2693698.1"/>
    </source>
</evidence>
<dbReference type="NCBIfam" id="TIGR00488">
    <property type="entry name" value="bis(5'-nucleosyl)-tetraphosphatase (symmetrical) YqeK"/>
    <property type="match status" value="1"/>
</dbReference>
<dbReference type="InterPro" id="IPR005249">
    <property type="entry name" value="YqeK"/>
</dbReference>
<gene>
    <name evidence="8" type="primary">yqeK</name>
    <name evidence="8" type="ORF">ACFSUE_08685</name>
</gene>
<dbReference type="GO" id="GO:0008803">
    <property type="term" value="F:bis(5'-nucleosyl)-tetraphosphatase (symmetrical) activity"/>
    <property type="evidence" value="ECO:0007669"/>
    <property type="project" value="UniProtKB-EC"/>
</dbReference>
<dbReference type="InterPro" id="IPR006674">
    <property type="entry name" value="HD_domain"/>
</dbReference>
<proteinExistence type="predicted"/>
<dbReference type="Proteomes" id="UP001597399">
    <property type="component" value="Unassembled WGS sequence"/>
</dbReference>
<keyword evidence="5" id="KW-0408">Iron</keyword>
<keyword evidence="2" id="KW-0479">Metal-binding</keyword>
<comment type="caution">
    <text evidence="8">The sequence shown here is derived from an EMBL/GenBank/DDBJ whole genome shotgun (WGS) entry which is preliminary data.</text>
</comment>
<evidence type="ECO:0000256" key="6">
    <source>
        <dbReference type="ARBA" id="ARBA00049417"/>
    </source>
</evidence>
<dbReference type="PANTHER" id="PTHR35795">
    <property type="entry name" value="SLR1885 PROTEIN"/>
    <property type="match status" value="1"/>
</dbReference>
<evidence type="ECO:0000256" key="5">
    <source>
        <dbReference type="ARBA" id="ARBA00023004"/>
    </source>
</evidence>
<dbReference type="Pfam" id="PF01966">
    <property type="entry name" value="HD"/>
    <property type="match status" value="1"/>
</dbReference>
<evidence type="ECO:0000256" key="2">
    <source>
        <dbReference type="ARBA" id="ARBA00022723"/>
    </source>
</evidence>
<feature type="domain" description="HD" evidence="7">
    <location>
        <begin position="33"/>
        <end position="147"/>
    </location>
</feature>
<comment type="catalytic activity">
    <reaction evidence="6">
        <text>P(1),P(4)-bis(5'-adenosyl) tetraphosphate + H2O = 2 ADP + 2 H(+)</text>
        <dbReference type="Rhea" id="RHEA:24252"/>
        <dbReference type="ChEBI" id="CHEBI:15377"/>
        <dbReference type="ChEBI" id="CHEBI:15378"/>
        <dbReference type="ChEBI" id="CHEBI:58141"/>
        <dbReference type="ChEBI" id="CHEBI:456216"/>
        <dbReference type="EC" id="3.6.1.41"/>
    </reaction>
</comment>
<reference evidence="9" key="1">
    <citation type="journal article" date="2019" name="Int. J. Syst. Evol. Microbiol.">
        <title>The Global Catalogue of Microorganisms (GCM) 10K type strain sequencing project: providing services to taxonomists for standard genome sequencing and annotation.</title>
        <authorList>
            <consortium name="The Broad Institute Genomics Platform"/>
            <consortium name="The Broad Institute Genome Sequencing Center for Infectious Disease"/>
            <person name="Wu L."/>
            <person name="Ma J."/>
        </authorList>
    </citation>
    <scope>NUCLEOTIDE SEQUENCE [LARGE SCALE GENOMIC DNA]</scope>
    <source>
        <strain evidence="9">TISTR 2466</strain>
    </source>
</reference>
<sequence>MNLFSEFIQNVHFTGDPIFDSYHFLRNNQLPLVADHSRRVSEEANRLARVFGTGEKKAEIAGALHDISAVIPNNQRLSVARELTIDVLEEEAAFPMILHQKISKVMARDLFHVTDLEILNAIECHTTLRSHPSVLDLIVFVADKIEWDQQGIPPYLDELKQQLQSSLEAGAYAYIHYLWKRKDKLKVVHPWLAEAYFENVRR</sequence>
<dbReference type="InterPro" id="IPR051094">
    <property type="entry name" value="Diverse_Catalytic_Enzymes"/>
</dbReference>
<dbReference type="Gene3D" id="1.10.3210.10">
    <property type="entry name" value="Hypothetical protein af1432"/>
    <property type="match status" value="1"/>
</dbReference>
<evidence type="ECO:0000256" key="4">
    <source>
        <dbReference type="ARBA" id="ARBA00022801"/>
    </source>
</evidence>
<evidence type="ECO:0000259" key="7">
    <source>
        <dbReference type="Pfam" id="PF01966"/>
    </source>
</evidence>
<name>A0ABW5S2T2_9BACL</name>
<dbReference type="SUPFAM" id="SSF109604">
    <property type="entry name" value="HD-domain/PDEase-like"/>
    <property type="match status" value="1"/>
</dbReference>
<dbReference type="PANTHER" id="PTHR35795:SF1">
    <property type="entry name" value="BIS(5'-NUCLEOSYL)-TETRAPHOSPHATASE, SYMMETRICAL"/>
    <property type="match status" value="1"/>
</dbReference>
<evidence type="ECO:0000256" key="3">
    <source>
        <dbReference type="ARBA" id="ARBA00022741"/>
    </source>
</evidence>
<dbReference type="EC" id="3.6.1.41" evidence="1"/>
<organism evidence="8 9">
    <name type="scientific">Sporolactobacillus shoreicorticis</name>
    <dbReference type="NCBI Taxonomy" id="1923877"/>
    <lineage>
        <taxon>Bacteria</taxon>
        <taxon>Bacillati</taxon>
        <taxon>Bacillota</taxon>
        <taxon>Bacilli</taxon>
        <taxon>Bacillales</taxon>
        <taxon>Sporolactobacillaceae</taxon>
        <taxon>Sporolactobacillus</taxon>
    </lineage>
</organism>
<keyword evidence="9" id="KW-1185">Reference proteome</keyword>
<evidence type="ECO:0000256" key="1">
    <source>
        <dbReference type="ARBA" id="ARBA00012506"/>
    </source>
</evidence>
<dbReference type="CDD" id="cd00077">
    <property type="entry name" value="HDc"/>
    <property type="match status" value="1"/>
</dbReference>
<evidence type="ECO:0000313" key="9">
    <source>
        <dbReference type="Proteomes" id="UP001597399"/>
    </source>
</evidence>
<accession>A0ABW5S2T2</accession>
<keyword evidence="3" id="KW-0547">Nucleotide-binding</keyword>
<protein>
    <recommendedName>
        <fullName evidence="1">bis(5'-nucleosyl)-tetraphosphatase (symmetrical)</fullName>
        <ecNumber evidence="1">3.6.1.41</ecNumber>
    </recommendedName>
</protein>
<dbReference type="EMBL" id="JBHUMQ010000018">
    <property type="protein sequence ID" value="MFD2693698.1"/>
    <property type="molecule type" value="Genomic_DNA"/>
</dbReference>
<dbReference type="InterPro" id="IPR003607">
    <property type="entry name" value="HD/PDEase_dom"/>
</dbReference>